<evidence type="ECO:0000313" key="3">
    <source>
        <dbReference type="Proteomes" id="UP001597417"/>
    </source>
</evidence>
<name>A0ABW5FVB8_9PSEU</name>
<evidence type="ECO:0008006" key="4">
    <source>
        <dbReference type="Google" id="ProtNLM"/>
    </source>
</evidence>
<feature type="transmembrane region" description="Helical" evidence="1">
    <location>
        <begin position="134"/>
        <end position="156"/>
    </location>
</feature>
<feature type="transmembrane region" description="Helical" evidence="1">
    <location>
        <begin position="108"/>
        <end position="127"/>
    </location>
</feature>
<accession>A0ABW5FVB8</accession>
<keyword evidence="1" id="KW-0812">Transmembrane</keyword>
<feature type="transmembrane region" description="Helical" evidence="1">
    <location>
        <begin position="64"/>
        <end position="88"/>
    </location>
</feature>
<protein>
    <recommendedName>
        <fullName evidence="4">MYXO-CTERM domain-containing protein</fullName>
    </recommendedName>
</protein>
<gene>
    <name evidence="2" type="ORF">ACFSXZ_19035</name>
</gene>
<reference evidence="3" key="1">
    <citation type="journal article" date="2019" name="Int. J. Syst. Evol. Microbiol.">
        <title>The Global Catalogue of Microorganisms (GCM) 10K type strain sequencing project: providing services to taxonomists for standard genome sequencing and annotation.</title>
        <authorList>
            <consortium name="The Broad Institute Genomics Platform"/>
            <consortium name="The Broad Institute Genome Sequencing Center for Infectious Disease"/>
            <person name="Wu L."/>
            <person name="Ma J."/>
        </authorList>
    </citation>
    <scope>NUCLEOTIDE SEQUENCE [LARGE SCALE GENOMIC DNA]</scope>
    <source>
        <strain evidence="3">CGMCC 4.7645</strain>
    </source>
</reference>
<comment type="caution">
    <text evidence="2">The sequence shown here is derived from an EMBL/GenBank/DDBJ whole genome shotgun (WGS) entry which is preliminary data.</text>
</comment>
<keyword evidence="1" id="KW-1133">Transmembrane helix</keyword>
<dbReference type="Proteomes" id="UP001597417">
    <property type="component" value="Unassembled WGS sequence"/>
</dbReference>
<evidence type="ECO:0000256" key="1">
    <source>
        <dbReference type="SAM" id="Phobius"/>
    </source>
</evidence>
<dbReference type="RefSeq" id="WP_378266358.1">
    <property type="nucleotide sequence ID" value="NZ_JBHUKR010000007.1"/>
</dbReference>
<proteinExistence type="predicted"/>
<keyword evidence="3" id="KW-1185">Reference proteome</keyword>
<evidence type="ECO:0000313" key="2">
    <source>
        <dbReference type="EMBL" id="MFD2418422.1"/>
    </source>
</evidence>
<sequence>MLRRELLPRERLLLAAVLAVPLLWEVAATLGRTPRSWPLTACSAGIAAAVFVGGWSARKLLPAGLVAAALLLVSAALPLLCGGTTPPLGASPQTPSLYGYAGDYPRLMDLPIAQLTAVLAVVVLLFRSAPVTQVAAGVGALTTAAASAAVLDWVMAHRAHAATAIAPATLWGYGVLALGTATAIGLYARQPSAASYSVASR</sequence>
<keyword evidence="1" id="KW-0472">Membrane</keyword>
<dbReference type="EMBL" id="JBHUKR010000007">
    <property type="protein sequence ID" value="MFD2418422.1"/>
    <property type="molecule type" value="Genomic_DNA"/>
</dbReference>
<organism evidence="2 3">
    <name type="scientific">Amycolatopsis pigmentata</name>
    <dbReference type="NCBI Taxonomy" id="450801"/>
    <lineage>
        <taxon>Bacteria</taxon>
        <taxon>Bacillati</taxon>
        <taxon>Actinomycetota</taxon>
        <taxon>Actinomycetes</taxon>
        <taxon>Pseudonocardiales</taxon>
        <taxon>Pseudonocardiaceae</taxon>
        <taxon>Amycolatopsis</taxon>
    </lineage>
</organism>
<feature type="transmembrane region" description="Helical" evidence="1">
    <location>
        <begin position="168"/>
        <end position="188"/>
    </location>
</feature>
<feature type="transmembrane region" description="Helical" evidence="1">
    <location>
        <begin position="38"/>
        <end position="57"/>
    </location>
</feature>